<proteinExistence type="predicted"/>
<gene>
    <name evidence="1" type="ORF">LEP1GSC186_1578</name>
</gene>
<dbReference type="EMBL" id="AHOP02000006">
    <property type="protein sequence ID" value="EMO42830.1"/>
    <property type="molecule type" value="Genomic_DNA"/>
</dbReference>
<protein>
    <submittedName>
        <fullName evidence="1">Uncharacterized protein</fullName>
    </submittedName>
</protein>
<organism evidence="1 2">
    <name type="scientific">Leptospira noguchii serovar Autumnalis str. ZUN142</name>
    <dbReference type="NCBI Taxonomy" id="1085540"/>
    <lineage>
        <taxon>Bacteria</taxon>
        <taxon>Pseudomonadati</taxon>
        <taxon>Spirochaetota</taxon>
        <taxon>Spirochaetia</taxon>
        <taxon>Leptospirales</taxon>
        <taxon>Leptospiraceae</taxon>
        <taxon>Leptospira</taxon>
    </lineage>
</organism>
<evidence type="ECO:0000313" key="1">
    <source>
        <dbReference type="EMBL" id="EMO42830.1"/>
    </source>
</evidence>
<comment type="caution">
    <text evidence="1">The sequence shown here is derived from an EMBL/GenBank/DDBJ whole genome shotgun (WGS) entry which is preliminary data.</text>
</comment>
<name>M6UE33_9LEPT</name>
<dbReference type="AlphaFoldDB" id="M6UE33"/>
<reference evidence="1 2" key="1">
    <citation type="submission" date="2013-01" db="EMBL/GenBank/DDBJ databases">
        <authorList>
            <person name="Harkins D.M."/>
            <person name="Durkin A.S."/>
            <person name="Brinkac L.M."/>
            <person name="Haft D.H."/>
            <person name="Selengut J.D."/>
            <person name="Sanka R."/>
            <person name="DePew J."/>
            <person name="Purushe J."/>
            <person name="Matthias M.A."/>
            <person name="Vinetz J.M."/>
            <person name="Sutton G.G."/>
            <person name="Nierman W.C."/>
            <person name="Fouts D.E."/>
        </authorList>
    </citation>
    <scope>NUCLEOTIDE SEQUENCE [LARGE SCALE GENOMIC DNA]</scope>
    <source>
        <strain evidence="1 2">ZUN142</strain>
    </source>
</reference>
<sequence length="52" mass="6235">MYFFKTLNQFKGEKEISMSKLIGNLNFYKAIYTKQSLKILKQKRIKLWTATT</sequence>
<evidence type="ECO:0000313" key="2">
    <source>
        <dbReference type="Proteomes" id="UP000012153"/>
    </source>
</evidence>
<dbReference type="Proteomes" id="UP000012153">
    <property type="component" value="Unassembled WGS sequence"/>
</dbReference>
<accession>M6UE33</accession>